<organism evidence="2 3">
    <name type="scientific">Phytophthora fragariaefolia</name>
    <dbReference type="NCBI Taxonomy" id="1490495"/>
    <lineage>
        <taxon>Eukaryota</taxon>
        <taxon>Sar</taxon>
        <taxon>Stramenopiles</taxon>
        <taxon>Oomycota</taxon>
        <taxon>Peronosporomycetes</taxon>
        <taxon>Peronosporales</taxon>
        <taxon>Peronosporaceae</taxon>
        <taxon>Phytophthora</taxon>
    </lineage>
</organism>
<keyword evidence="3" id="KW-1185">Reference proteome</keyword>
<evidence type="ECO:0000256" key="1">
    <source>
        <dbReference type="SAM" id="MobiDB-lite"/>
    </source>
</evidence>
<dbReference type="AlphaFoldDB" id="A0A9W6U0R9"/>
<evidence type="ECO:0000313" key="2">
    <source>
        <dbReference type="EMBL" id="GMF23607.1"/>
    </source>
</evidence>
<dbReference type="OrthoDB" id="128006at2759"/>
<gene>
    <name evidence="2" type="ORF">Pfra01_000377600</name>
</gene>
<reference evidence="2" key="1">
    <citation type="submission" date="2023-04" db="EMBL/GenBank/DDBJ databases">
        <title>Phytophthora fragariaefolia NBRC 109709.</title>
        <authorList>
            <person name="Ichikawa N."/>
            <person name="Sato H."/>
            <person name="Tonouchi N."/>
        </authorList>
    </citation>
    <scope>NUCLEOTIDE SEQUENCE</scope>
    <source>
        <strain evidence="2">NBRC 109709</strain>
    </source>
</reference>
<protein>
    <submittedName>
        <fullName evidence="2">Unnamed protein product</fullName>
    </submittedName>
</protein>
<comment type="caution">
    <text evidence="2">The sequence shown here is derived from an EMBL/GenBank/DDBJ whole genome shotgun (WGS) entry which is preliminary data.</text>
</comment>
<feature type="region of interest" description="Disordered" evidence="1">
    <location>
        <begin position="119"/>
        <end position="139"/>
    </location>
</feature>
<proteinExistence type="predicted"/>
<dbReference type="Proteomes" id="UP001165121">
    <property type="component" value="Unassembled WGS sequence"/>
</dbReference>
<evidence type="ECO:0000313" key="3">
    <source>
        <dbReference type="Proteomes" id="UP001165121"/>
    </source>
</evidence>
<accession>A0A9W6U0R9</accession>
<sequence>MRLGSEPCYTDWCVYKRGARSDLTVVGEYVDELFITGTRVPNVDKFFEDMMVLNVKDLGHVSSFWARGESSGKAEHIDVRVKFVKNFEQKSAIKVKYCESHKMRADGQGIASTTIERAAGADQRRTSQEGMLDDEWVHQ</sequence>
<dbReference type="EMBL" id="BSXT01000291">
    <property type="protein sequence ID" value="GMF23607.1"/>
    <property type="molecule type" value="Genomic_DNA"/>
</dbReference>
<name>A0A9W6U0R9_9STRA</name>